<reference evidence="1" key="1">
    <citation type="submission" date="2017-08" db="EMBL/GenBank/DDBJ databases">
        <title>Ornithodoros erraticus midgut genes differentially expressed after blood feeding.</title>
        <authorList>
            <person name="Oleaga A."/>
        </authorList>
    </citation>
    <scope>NUCLEOTIDE SEQUENCE</scope>
    <source>
        <strain evidence="1">Female</strain>
        <tissue evidence="1">Gut</tissue>
    </source>
</reference>
<sequence>MTGIPLRYILDDTILKEPLLAAHEIVHVHLPDRRTGVWRSYRRRLCGHATHLCCFLHCSSHVRGGPGRV</sequence>
<dbReference type="AlphaFoldDB" id="A0A293LIH0"/>
<evidence type="ECO:0000313" key="1">
    <source>
        <dbReference type="EMBL" id="MAA26600.1"/>
    </source>
</evidence>
<proteinExistence type="predicted"/>
<protein>
    <submittedName>
        <fullName evidence="1">Uncharacterized protein</fullName>
    </submittedName>
</protein>
<organism evidence="1">
    <name type="scientific">Ornithodoros erraticus</name>
    <name type="common">European soft tick</name>
    <name type="synonym">Alectorobius erraticus</name>
    <dbReference type="NCBI Taxonomy" id="265619"/>
    <lineage>
        <taxon>Eukaryota</taxon>
        <taxon>Metazoa</taxon>
        <taxon>Ecdysozoa</taxon>
        <taxon>Arthropoda</taxon>
        <taxon>Chelicerata</taxon>
        <taxon>Arachnida</taxon>
        <taxon>Acari</taxon>
        <taxon>Parasitiformes</taxon>
        <taxon>Ixodida</taxon>
        <taxon>Ixodoidea</taxon>
        <taxon>Argasidae</taxon>
        <taxon>Ornithodorinae</taxon>
        <taxon>Ornithodoros</taxon>
    </lineage>
</organism>
<dbReference type="EMBL" id="GFWV01001870">
    <property type="protein sequence ID" value="MAA26600.1"/>
    <property type="molecule type" value="Transcribed_RNA"/>
</dbReference>
<name>A0A293LIH0_ORNER</name>
<accession>A0A293LIH0</accession>